<dbReference type="EMBL" id="SNRW01013916">
    <property type="protein sequence ID" value="KAA6372076.1"/>
    <property type="molecule type" value="Genomic_DNA"/>
</dbReference>
<dbReference type="AlphaFoldDB" id="A0A5J4UN00"/>
<reference evidence="2 3" key="1">
    <citation type="submission" date="2019-03" db="EMBL/GenBank/DDBJ databases">
        <title>Single cell metagenomics reveals metabolic interactions within the superorganism composed of flagellate Streblomastix strix and complex community of Bacteroidetes bacteria on its surface.</title>
        <authorList>
            <person name="Treitli S.C."/>
            <person name="Kolisko M."/>
            <person name="Husnik F."/>
            <person name="Keeling P."/>
            <person name="Hampl V."/>
        </authorList>
    </citation>
    <scope>NUCLEOTIDE SEQUENCE [LARGE SCALE GENOMIC DNA]</scope>
    <source>
        <strain evidence="2">ST1C</strain>
    </source>
</reference>
<comment type="caution">
    <text evidence="2">The sequence shown here is derived from an EMBL/GenBank/DDBJ whole genome shotgun (WGS) entry which is preliminary data.</text>
</comment>
<evidence type="ECO:0000256" key="1">
    <source>
        <dbReference type="SAM" id="MobiDB-lite"/>
    </source>
</evidence>
<proteinExistence type="predicted"/>
<evidence type="ECO:0000313" key="2">
    <source>
        <dbReference type="EMBL" id="KAA6372076.1"/>
    </source>
</evidence>
<feature type="region of interest" description="Disordered" evidence="1">
    <location>
        <begin position="128"/>
        <end position="147"/>
    </location>
</feature>
<organism evidence="2 3">
    <name type="scientific">Streblomastix strix</name>
    <dbReference type="NCBI Taxonomy" id="222440"/>
    <lineage>
        <taxon>Eukaryota</taxon>
        <taxon>Metamonada</taxon>
        <taxon>Preaxostyla</taxon>
        <taxon>Oxymonadida</taxon>
        <taxon>Streblomastigidae</taxon>
        <taxon>Streblomastix</taxon>
    </lineage>
</organism>
<gene>
    <name evidence="2" type="ORF">EZS28_032397</name>
</gene>
<sequence>MSKIQFKPNQVIIELVTIQAQKKAEEKKAESLLKSENDTNVMKDQLDLQIEQQFDQPRELLSNDEKNFVFQRTRQRIIEFNDSFYYFTTGVADNDKDYMDGWVSTMNVLTPKTTLWLRWAEPAIIKEQENKSASKTEKDTNDMKMKDNNKTNDEIVEEIPPPGLSPPLLLSNDILIQQMQLPAPYLARTWVGEITNQKSPYNFYDASPKMRFDFQAIKAAKADQELNINDSKQIDLIQKGKYALVALYRNITDAFCPIIINEMQDQSNNYFNESGTDEKEQDGFIGQQGRKKKGKKQIIPLASTSSHITSQQLQRAVKRPPRENISDLQRSAAALAIETKNCIKILSTEARVMLLNTLS</sequence>
<name>A0A5J4UN00_9EUKA</name>
<dbReference type="Proteomes" id="UP000324800">
    <property type="component" value="Unassembled WGS sequence"/>
</dbReference>
<feature type="region of interest" description="Disordered" evidence="1">
    <location>
        <begin position="272"/>
        <end position="297"/>
    </location>
</feature>
<accession>A0A5J4UN00</accession>
<evidence type="ECO:0000313" key="3">
    <source>
        <dbReference type="Proteomes" id="UP000324800"/>
    </source>
</evidence>
<dbReference type="OrthoDB" id="10691176at2759"/>
<protein>
    <submittedName>
        <fullName evidence="2">Uncharacterized protein</fullName>
    </submittedName>
</protein>